<keyword evidence="1" id="KW-0812">Transmembrane</keyword>
<name>A0A0S3SNS7_PHAAN</name>
<feature type="non-terminal residue" evidence="2">
    <location>
        <position position="1"/>
    </location>
</feature>
<evidence type="ECO:0000313" key="3">
    <source>
        <dbReference type="Proteomes" id="UP000291084"/>
    </source>
</evidence>
<dbReference type="AlphaFoldDB" id="A0A0S3SNS7"/>
<reference evidence="2 3" key="1">
    <citation type="journal article" date="2015" name="Sci. Rep.">
        <title>The power of single molecule real-time sequencing technology in the de novo assembly of a eukaryotic genome.</title>
        <authorList>
            <person name="Sakai H."/>
            <person name="Naito K."/>
            <person name="Ogiso-Tanaka E."/>
            <person name="Takahashi Y."/>
            <person name="Iseki K."/>
            <person name="Muto C."/>
            <person name="Satou K."/>
            <person name="Teruya K."/>
            <person name="Shiroma A."/>
            <person name="Shimoji M."/>
            <person name="Hirano T."/>
            <person name="Itoh T."/>
            <person name="Kaga A."/>
            <person name="Tomooka N."/>
        </authorList>
    </citation>
    <scope>NUCLEOTIDE SEQUENCE [LARGE SCALE GENOMIC DNA]</scope>
    <source>
        <strain evidence="3">cv. Shumari</strain>
    </source>
</reference>
<sequence>YIQQKSLLFIVVSFMVLVRSCPLLSKLKFHGASSWLSIILHMMLRSLLGYTCLCVQFIGLQLFVCAIWFIDIISD</sequence>
<evidence type="ECO:0000313" key="2">
    <source>
        <dbReference type="EMBL" id="BAT94411.1"/>
    </source>
</evidence>
<dbReference type="Proteomes" id="UP000291084">
    <property type="component" value="Chromosome 8"/>
</dbReference>
<keyword evidence="1" id="KW-0472">Membrane</keyword>
<accession>A0A0S3SNS7</accession>
<feature type="transmembrane region" description="Helical" evidence="1">
    <location>
        <begin position="6"/>
        <end position="27"/>
    </location>
</feature>
<evidence type="ECO:0000256" key="1">
    <source>
        <dbReference type="SAM" id="Phobius"/>
    </source>
</evidence>
<keyword evidence="1" id="KW-1133">Transmembrane helix</keyword>
<keyword evidence="3" id="KW-1185">Reference proteome</keyword>
<proteinExistence type="predicted"/>
<gene>
    <name evidence="2" type="primary">Vigan.08G101200</name>
    <name evidence="2" type="ORF">VIGAN_08101200</name>
</gene>
<feature type="transmembrane region" description="Helical" evidence="1">
    <location>
        <begin position="47"/>
        <end position="70"/>
    </location>
</feature>
<dbReference type="EMBL" id="AP015041">
    <property type="protein sequence ID" value="BAT94411.1"/>
    <property type="molecule type" value="Genomic_DNA"/>
</dbReference>
<organism evidence="2 3">
    <name type="scientific">Vigna angularis var. angularis</name>
    <dbReference type="NCBI Taxonomy" id="157739"/>
    <lineage>
        <taxon>Eukaryota</taxon>
        <taxon>Viridiplantae</taxon>
        <taxon>Streptophyta</taxon>
        <taxon>Embryophyta</taxon>
        <taxon>Tracheophyta</taxon>
        <taxon>Spermatophyta</taxon>
        <taxon>Magnoliopsida</taxon>
        <taxon>eudicotyledons</taxon>
        <taxon>Gunneridae</taxon>
        <taxon>Pentapetalae</taxon>
        <taxon>rosids</taxon>
        <taxon>fabids</taxon>
        <taxon>Fabales</taxon>
        <taxon>Fabaceae</taxon>
        <taxon>Papilionoideae</taxon>
        <taxon>50 kb inversion clade</taxon>
        <taxon>NPAAA clade</taxon>
        <taxon>indigoferoid/millettioid clade</taxon>
        <taxon>Phaseoleae</taxon>
        <taxon>Vigna</taxon>
    </lineage>
</organism>
<protein>
    <submittedName>
        <fullName evidence="2">Uncharacterized protein</fullName>
    </submittedName>
</protein>